<comment type="caution">
    <text evidence="13">The sequence shown here is derived from an EMBL/GenBank/DDBJ whole genome shotgun (WGS) entry which is preliminary data.</text>
</comment>
<evidence type="ECO:0000256" key="3">
    <source>
        <dbReference type="ARBA" id="ARBA00022452"/>
    </source>
</evidence>
<dbReference type="Gene3D" id="2.170.130.10">
    <property type="entry name" value="TonB-dependent receptor, plug domain"/>
    <property type="match status" value="1"/>
</dbReference>
<reference evidence="14" key="1">
    <citation type="journal article" date="2019" name="Int. J. Syst. Evol. Microbiol.">
        <title>The Global Catalogue of Microorganisms (GCM) 10K type strain sequencing project: providing services to taxonomists for standard genome sequencing and annotation.</title>
        <authorList>
            <consortium name="The Broad Institute Genomics Platform"/>
            <consortium name="The Broad Institute Genome Sequencing Center for Infectious Disease"/>
            <person name="Wu L."/>
            <person name="Ma J."/>
        </authorList>
    </citation>
    <scope>NUCLEOTIDE SEQUENCE [LARGE SCALE GENOMIC DNA]</scope>
    <source>
        <strain evidence="14">JCM 16603</strain>
    </source>
</reference>
<evidence type="ECO:0000256" key="2">
    <source>
        <dbReference type="ARBA" id="ARBA00022448"/>
    </source>
</evidence>
<comment type="similarity">
    <text evidence="8 9">Belongs to the TonB-dependent receptor family.</text>
</comment>
<evidence type="ECO:0000256" key="5">
    <source>
        <dbReference type="ARBA" id="ARBA00023077"/>
    </source>
</evidence>
<dbReference type="PANTHER" id="PTHR47234">
    <property type="match status" value="1"/>
</dbReference>
<feature type="signal peptide" evidence="10">
    <location>
        <begin position="1"/>
        <end position="36"/>
    </location>
</feature>
<keyword evidence="5 9" id="KW-0798">TonB box</keyword>
<dbReference type="InterPro" id="IPR039426">
    <property type="entry name" value="TonB-dep_rcpt-like"/>
</dbReference>
<protein>
    <submittedName>
        <fullName evidence="13">TonB-dependent receptor</fullName>
    </submittedName>
</protein>
<feature type="domain" description="TonB-dependent receptor-like beta-barrel" evidence="11">
    <location>
        <begin position="469"/>
        <end position="1012"/>
    </location>
</feature>
<feature type="domain" description="TonB-dependent receptor plug" evidence="12">
    <location>
        <begin position="78"/>
        <end position="191"/>
    </location>
</feature>
<evidence type="ECO:0000256" key="4">
    <source>
        <dbReference type="ARBA" id="ARBA00022692"/>
    </source>
</evidence>
<dbReference type="InterPro" id="IPR037066">
    <property type="entry name" value="Plug_dom_sf"/>
</dbReference>
<keyword evidence="14" id="KW-1185">Reference proteome</keyword>
<gene>
    <name evidence="13" type="ORF">GCM10022211_18540</name>
</gene>
<organism evidence="13 14">
    <name type="scientific">Sphingomonas humi</name>
    <dbReference type="NCBI Taxonomy" id="335630"/>
    <lineage>
        <taxon>Bacteria</taxon>
        <taxon>Pseudomonadati</taxon>
        <taxon>Pseudomonadota</taxon>
        <taxon>Alphaproteobacteria</taxon>
        <taxon>Sphingomonadales</taxon>
        <taxon>Sphingomonadaceae</taxon>
        <taxon>Sphingomonas</taxon>
    </lineage>
</organism>
<dbReference type="PANTHER" id="PTHR47234:SF2">
    <property type="entry name" value="TONB-DEPENDENT RECEPTOR"/>
    <property type="match status" value="1"/>
</dbReference>
<evidence type="ECO:0000313" key="14">
    <source>
        <dbReference type="Proteomes" id="UP001501310"/>
    </source>
</evidence>
<keyword evidence="13" id="KW-0675">Receptor</keyword>
<dbReference type="PROSITE" id="PS52016">
    <property type="entry name" value="TONB_DEPENDENT_REC_3"/>
    <property type="match status" value="1"/>
</dbReference>
<dbReference type="Proteomes" id="UP001501310">
    <property type="component" value="Unassembled WGS sequence"/>
</dbReference>
<evidence type="ECO:0000259" key="11">
    <source>
        <dbReference type="Pfam" id="PF00593"/>
    </source>
</evidence>
<keyword evidence="6 8" id="KW-0472">Membrane</keyword>
<keyword evidence="4 8" id="KW-0812">Transmembrane</keyword>
<evidence type="ECO:0000259" key="12">
    <source>
        <dbReference type="Pfam" id="PF07715"/>
    </source>
</evidence>
<keyword evidence="7 8" id="KW-0998">Cell outer membrane</keyword>
<feature type="chain" id="PRO_5045196649" evidence="10">
    <location>
        <begin position="37"/>
        <end position="1049"/>
    </location>
</feature>
<evidence type="ECO:0000256" key="10">
    <source>
        <dbReference type="SAM" id="SignalP"/>
    </source>
</evidence>
<sequence>MTMCTQETDRNLRRLSHGLLLAGASILSLSGAPAMAQSAPAPAPVPVPVTTTPPESETPATNNDIVVTGSRIRNPTLTSPSPLQAITAEAIQNSGATNVQEVLSEIPAVGIPGNTRVTNAADTSPGLATVNLRNLGDTRTLVLIDGRRTVAGVPGTAQVDLTMIPSSFVERVDVLTGGASAVYGSDALAGVVNFIYKKKFSGLLANAQAGQSEVGDDKRYSLDATFGQNFMDNRGNVMVFAGYNHEGAVNNINRARTARGFSSIGNLLRTNGNNDQNLTAAQRLFDPYYSPSNVGPGGTFTFGGRGSQLILSDGSIVTYPSITAATFLNPTAQSSIDTLAAVQKYGYNANAVGQQASPSDQLTVATRLNFDVTPALNLFAESTFSNYKTVGKREASPMRTDSALGAFTGSNGFYPIQFQVFNNSTQAFQTVNNPFVPAAVLAAATDSFTGNDVPGLASKDISFLVRTVTFGNGTRSTPTERDNFRVAFGGTYKIGGDWTADASYQYGYSKQRQGMTGLADLNRLAQAVQVIPDINDVDNDGNRTEAICFDPTARAQGCVPINVYGNADGQTRITTEAANWLSTELSRYSKQAMQSAALNVGGTLFNLPAGPAQISVGAEWRKETSLDDFDPLTNAARNGYVQLLDTRGKFSVKEAYGEVILPLIHNTPFIENLTLRGAARISDYSTVGSFPAWNIGAEWSPISDIRFRAVYAHAVRAPNINELYAANAAGITTINDPCQGVTLTDASPTAVNCRLNPSIVANINQNGRVVLTSSDQAGVGTITGGNRNLNEETGKTLTLGVVVNPRSIDFLRNFTFTADYFDVKIEDAINRPSAAVILNKCYVTGLPNFCSLITRRTAPSGAFSIGSVEQVAIGLVNSGGLFARGLDFTASYNHALVGGTATVSGSWTHLLKQGVITFTGDPYDNQMGEIGRPKDSANVNLNWENRQFGFTIENEYVGKQMFDYENYQTGFKLANGSLPDRKYFTIDSKIYTNAQVRFTGLEHFELFAGVKNMFDVEAPFLWSGTPNGSPNAIWDIIGRRYYAGVRAKF</sequence>
<evidence type="ECO:0000256" key="9">
    <source>
        <dbReference type="RuleBase" id="RU003357"/>
    </source>
</evidence>
<keyword evidence="2 8" id="KW-0813">Transport</keyword>
<proteinExistence type="inferred from homology"/>
<evidence type="ECO:0000256" key="6">
    <source>
        <dbReference type="ARBA" id="ARBA00023136"/>
    </source>
</evidence>
<evidence type="ECO:0000256" key="7">
    <source>
        <dbReference type="ARBA" id="ARBA00023237"/>
    </source>
</evidence>
<dbReference type="InterPro" id="IPR000531">
    <property type="entry name" value="Beta-barrel_TonB"/>
</dbReference>
<dbReference type="InterPro" id="IPR012910">
    <property type="entry name" value="Plug_dom"/>
</dbReference>
<dbReference type="InterPro" id="IPR036942">
    <property type="entry name" value="Beta-barrel_TonB_sf"/>
</dbReference>
<evidence type="ECO:0000256" key="1">
    <source>
        <dbReference type="ARBA" id="ARBA00004571"/>
    </source>
</evidence>
<comment type="subcellular location">
    <subcellularLocation>
        <location evidence="1 8">Cell outer membrane</location>
        <topology evidence="1 8">Multi-pass membrane protein</topology>
    </subcellularLocation>
</comment>
<name>A0ABP7S3Q1_9SPHN</name>
<dbReference type="Gene3D" id="2.40.170.20">
    <property type="entry name" value="TonB-dependent receptor, beta-barrel domain"/>
    <property type="match status" value="1"/>
</dbReference>
<dbReference type="Pfam" id="PF00593">
    <property type="entry name" value="TonB_dep_Rec_b-barrel"/>
    <property type="match status" value="1"/>
</dbReference>
<evidence type="ECO:0000313" key="13">
    <source>
        <dbReference type="EMBL" id="GAA4006233.1"/>
    </source>
</evidence>
<keyword evidence="3 8" id="KW-1134">Transmembrane beta strand</keyword>
<dbReference type="SUPFAM" id="SSF56935">
    <property type="entry name" value="Porins"/>
    <property type="match status" value="1"/>
</dbReference>
<evidence type="ECO:0000256" key="8">
    <source>
        <dbReference type="PROSITE-ProRule" id="PRU01360"/>
    </source>
</evidence>
<dbReference type="EMBL" id="BAAAZD010000002">
    <property type="protein sequence ID" value="GAA4006233.1"/>
    <property type="molecule type" value="Genomic_DNA"/>
</dbReference>
<dbReference type="Pfam" id="PF07715">
    <property type="entry name" value="Plug"/>
    <property type="match status" value="1"/>
</dbReference>
<accession>A0ABP7S3Q1</accession>
<keyword evidence="10" id="KW-0732">Signal</keyword>